<name>A0A6J6D077_9ZZZZ</name>
<dbReference type="AlphaFoldDB" id="A0A6J6D077"/>
<protein>
    <submittedName>
        <fullName evidence="1">Unannotated protein</fullName>
    </submittedName>
</protein>
<accession>A0A6J6D077</accession>
<sequence length="135" mass="14483">MGVTYLDSLARPCYFNSTSFHGELTCELPSTKINSKPIGALSEILNSCSCADSESGAALDLGESAIKKVPSKNSHTVATHLSGAAIGVVIVHEPNGRRFNFKNLFTFWKFCGLYDPDESISTNAKASVADLGYLF</sequence>
<reference evidence="1" key="1">
    <citation type="submission" date="2020-05" db="EMBL/GenBank/DDBJ databases">
        <authorList>
            <person name="Chiriac C."/>
            <person name="Salcher M."/>
            <person name="Ghai R."/>
            <person name="Kavagutti S V."/>
        </authorList>
    </citation>
    <scope>NUCLEOTIDE SEQUENCE</scope>
</reference>
<dbReference type="EMBL" id="CAEZTH010000009">
    <property type="protein sequence ID" value="CAB4557290.1"/>
    <property type="molecule type" value="Genomic_DNA"/>
</dbReference>
<evidence type="ECO:0000313" key="1">
    <source>
        <dbReference type="EMBL" id="CAB4557290.1"/>
    </source>
</evidence>
<organism evidence="1">
    <name type="scientific">freshwater metagenome</name>
    <dbReference type="NCBI Taxonomy" id="449393"/>
    <lineage>
        <taxon>unclassified sequences</taxon>
        <taxon>metagenomes</taxon>
        <taxon>ecological metagenomes</taxon>
    </lineage>
</organism>
<gene>
    <name evidence="1" type="ORF">UFOPK1639_00171</name>
</gene>
<proteinExistence type="predicted"/>